<feature type="compositionally biased region" description="Polar residues" evidence="1">
    <location>
        <begin position="124"/>
        <end position="143"/>
    </location>
</feature>
<dbReference type="EMBL" id="JBANRG010000001">
    <property type="protein sequence ID" value="KAK7472652.1"/>
    <property type="molecule type" value="Genomic_DNA"/>
</dbReference>
<gene>
    <name evidence="3" type="ORF">VKT23_000765</name>
</gene>
<organism evidence="3 4">
    <name type="scientific">Marasmiellus scandens</name>
    <dbReference type="NCBI Taxonomy" id="2682957"/>
    <lineage>
        <taxon>Eukaryota</taxon>
        <taxon>Fungi</taxon>
        <taxon>Dikarya</taxon>
        <taxon>Basidiomycota</taxon>
        <taxon>Agaricomycotina</taxon>
        <taxon>Agaricomycetes</taxon>
        <taxon>Agaricomycetidae</taxon>
        <taxon>Agaricales</taxon>
        <taxon>Marasmiineae</taxon>
        <taxon>Omphalotaceae</taxon>
        <taxon>Marasmiellus</taxon>
    </lineage>
</organism>
<sequence length="143" mass="15416">MPDVQDLPTPVFPFRAVSTSEEASLHGQKAKTPIIAGSICGGVLGLAWILGFAIYFRKRIRRKRRNRAAVAAGQTLPEKTKQTEEKIIIPPDPAVLMGYPPGKLPEPSTSNNPSTAHPHPVPPTHSSDPETNLSNTEPPASPR</sequence>
<reference evidence="3 4" key="1">
    <citation type="submission" date="2024-01" db="EMBL/GenBank/DDBJ databases">
        <title>A draft genome for the cacao thread blight pathogen Marasmiellus scandens.</title>
        <authorList>
            <person name="Baruah I.K."/>
            <person name="Leung J."/>
            <person name="Bukari Y."/>
            <person name="Amoako-Attah I."/>
            <person name="Meinhardt L.W."/>
            <person name="Bailey B.A."/>
            <person name="Cohen S.P."/>
        </authorList>
    </citation>
    <scope>NUCLEOTIDE SEQUENCE [LARGE SCALE GENOMIC DNA]</scope>
    <source>
        <strain evidence="3 4">GH-19</strain>
    </source>
</reference>
<name>A0ABR1K8X3_9AGAR</name>
<keyword evidence="4" id="KW-1185">Reference proteome</keyword>
<feature type="region of interest" description="Disordered" evidence="1">
    <location>
        <begin position="70"/>
        <end position="143"/>
    </location>
</feature>
<evidence type="ECO:0000313" key="4">
    <source>
        <dbReference type="Proteomes" id="UP001498398"/>
    </source>
</evidence>
<proteinExistence type="predicted"/>
<feature type="transmembrane region" description="Helical" evidence="2">
    <location>
        <begin position="34"/>
        <end position="56"/>
    </location>
</feature>
<keyword evidence="2" id="KW-1133">Transmembrane helix</keyword>
<evidence type="ECO:0000256" key="1">
    <source>
        <dbReference type="SAM" id="MobiDB-lite"/>
    </source>
</evidence>
<evidence type="ECO:0000313" key="3">
    <source>
        <dbReference type="EMBL" id="KAK7472652.1"/>
    </source>
</evidence>
<comment type="caution">
    <text evidence="3">The sequence shown here is derived from an EMBL/GenBank/DDBJ whole genome shotgun (WGS) entry which is preliminary data.</text>
</comment>
<evidence type="ECO:0000256" key="2">
    <source>
        <dbReference type="SAM" id="Phobius"/>
    </source>
</evidence>
<feature type="compositionally biased region" description="Basic and acidic residues" evidence="1">
    <location>
        <begin position="78"/>
        <end position="87"/>
    </location>
</feature>
<protein>
    <submittedName>
        <fullName evidence="3">Uncharacterized protein</fullName>
    </submittedName>
</protein>
<keyword evidence="2" id="KW-0472">Membrane</keyword>
<keyword evidence="2" id="KW-0812">Transmembrane</keyword>
<dbReference type="Proteomes" id="UP001498398">
    <property type="component" value="Unassembled WGS sequence"/>
</dbReference>
<accession>A0ABR1K8X3</accession>